<feature type="region of interest" description="Disordered" evidence="1">
    <location>
        <begin position="405"/>
        <end position="444"/>
    </location>
</feature>
<feature type="compositionally biased region" description="Polar residues" evidence="1">
    <location>
        <begin position="249"/>
        <end position="261"/>
    </location>
</feature>
<organism evidence="2">
    <name type="scientific">Aphanomyces astaci</name>
    <name type="common">Crayfish plague agent</name>
    <dbReference type="NCBI Taxonomy" id="112090"/>
    <lineage>
        <taxon>Eukaryota</taxon>
        <taxon>Sar</taxon>
        <taxon>Stramenopiles</taxon>
        <taxon>Oomycota</taxon>
        <taxon>Saprolegniomycetes</taxon>
        <taxon>Saprolegniales</taxon>
        <taxon>Verrucalvaceae</taxon>
        <taxon>Aphanomyces</taxon>
    </lineage>
</organism>
<feature type="region of interest" description="Disordered" evidence="1">
    <location>
        <begin position="126"/>
        <end position="205"/>
    </location>
</feature>
<sequence length="444" mass="48528">MASFNWADPRRNSSVSTKMMEKAEAARKQRLTKVKPSVSTHLNPAVEKKLPKKQHEKQPTPTEMYMESLESATINDSFYNSLLKFHSNQESPLSPPRASASSPLVVSPFSVHNVVATDSFFHPESEIEAFQGLRKGEMSPPPPHAQPRSSSIKPSKRGDKKDVRPLPSRSSMSRADKLPALKSTVTKRDVHMTSTRSNPDLALYADPRRRDDLLDLFDSDDAVQTTIHRSESAPSASSTITHSPDRDSPATTPNLTPNGHATNHGDGAVVPRLNFNPFTSRESKTTIMHHESKKASADHGKAADQKRTHKANPKAGKKDSGRIHTATGTSLADLRDEHKAALELLQELGGAYPDDAKPSSSRFGSKLRSTVLGGRDNNDHTTTAYVDAALKAADVALNNRVVEIDDEVPEAESPGKEVSTADSNSARTSRRSEPSYDSEDFETD</sequence>
<feature type="compositionally biased region" description="Basic and acidic residues" evidence="1">
    <location>
        <begin position="281"/>
        <end position="306"/>
    </location>
</feature>
<dbReference type="GeneID" id="20808464"/>
<gene>
    <name evidence="2" type="ORF">H257_06468</name>
</gene>
<feature type="compositionally biased region" description="Polar residues" evidence="1">
    <location>
        <begin position="225"/>
        <end position="242"/>
    </location>
</feature>
<dbReference type="AlphaFoldDB" id="W4GK91"/>
<feature type="region of interest" description="Disordered" evidence="1">
    <location>
        <begin position="1"/>
        <end position="61"/>
    </location>
</feature>
<reference evidence="2" key="1">
    <citation type="submission" date="2013-12" db="EMBL/GenBank/DDBJ databases">
        <title>The Genome Sequence of Aphanomyces astaci APO3.</title>
        <authorList>
            <consortium name="The Broad Institute Genomics Platform"/>
            <person name="Russ C."/>
            <person name="Tyler B."/>
            <person name="van West P."/>
            <person name="Dieguez-Uribeondo J."/>
            <person name="Young S.K."/>
            <person name="Zeng Q."/>
            <person name="Gargeya S."/>
            <person name="Fitzgerald M."/>
            <person name="Abouelleil A."/>
            <person name="Alvarado L."/>
            <person name="Chapman S.B."/>
            <person name="Gainer-Dewar J."/>
            <person name="Goldberg J."/>
            <person name="Griggs A."/>
            <person name="Gujja S."/>
            <person name="Hansen M."/>
            <person name="Howarth C."/>
            <person name="Imamovic A."/>
            <person name="Ireland A."/>
            <person name="Larimer J."/>
            <person name="McCowan C."/>
            <person name="Murphy C."/>
            <person name="Pearson M."/>
            <person name="Poon T.W."/>
            <person name="Priest M."/>
            <person name="Roberts A."/>
            <person name="Saif S."/>
            <person name="Shea T."/>
            <person name="Sykes S."/>
            <person name="Wortman J."/>
            <person name="Nusbaum C."/>
            <person name="Birren B."/>
        </authorList>
    </citation>
    <scope>NUCLEOTIDE SEQUENCE [LARGE SCALE GENOMIC DNA]</scope>
    <source>
        <strain evidence="2">APO3</strain>
    </source>
</reference>
<accession>W4GK91</accession>
<proteinExistence type="predicted"/>
<dbReference type="OrthoDB" id="168437at2759"/>
<protein>
    <submittedName>
        <fullName evidence="2">Uncharacterized protein</fullName>
    </submittedName>
</protein>
<dbReference type="VEuPathDB" id="FungiDB:H257_06468"/>
<dbReference type="RefSeq" id="XP_009829991.1">
    <property type="nucleotide sequence ID" value="XM_009831689.1"/>
</dbReference>
<name>W4GK91_APHAT</name>
<evidence type="ECO:0000313" key="2">
    <source>
        <dbReference type="EMBL" id="ETV80067.1"/>
    </source>
</evidence>
<evidence type="ECO:0000256" key="1">
    <source>
        <dbReference type="SAM" id="MobiDB-lite"/>
    </source>
</evidence>
<feature type="region of interest" description="Disordered" evidence="1">
    <location>
        <begin position="225"/>
        <end position="324"/>
    </location>
</feature>
<dbReference type="EMBL" id="KI913126">
    <property type="protein sequence ID" value="ETV80067.1"/>
    <property type="molecule type" value="Genomic_DNA"/>
</dbReference>